<feature type="compositionally biased region" description="Acidic residues" evidence="1">
    <location>
        <begin position="453"/>
        <end position="465"/>
    </location>
</feature>
<dbReference type="InterPro" id="IPR036875">
    <property type="entry name" value="Znf_CCHC_sf"/>
</dbReference>
<dbReference type="AlphaFoldDB" id="A0A6L2JFT2"/>
<dbReference type="SUPFAM" id="SSF57756">
    <property type="entry name" value="Retrovirus zinc finger-like domains"/>
    <property type="match status" value="1"/>
</dbReference>
<feature type="region of interest" description="Disordered" evidence="1">
    <location>
        <begin position="406"/>
        <end position="477"/>
    </location>
</feature>
<dbReference type="InterPro" id="IPR001878">
    <property type="entry name" value="Znf_CCHC"/>
</dbReference>
<dbReference type="GO" id="GO:0008270">
    <property type="term" value="F:zinc ion binding"/>
    <property type="evidence" value="ECO:0007669"/>
    <property type="project" value="InterPro"/>
</dbReference>
<dbReference type="GO" id="GO:0003676">
    <property type="term" value="F:nucleic acid binding"/>
    <property type="evidence" value="ECO:0007669"/>
    <property type="project" value="InterPro"/>
</dbReference>
<feature type="compositionally biased region" description="Basic and acidic residues" evidence="1">
    <location>
        <begin position="296"/>
        <end position="309"/>
    </location>
</feature>
<comment type="caution">
    <text evidence="3">The sequence shown here is derived from an EMBL/GenBank/DDBJ whole genome shotgun (WGS) entry which is preliminary data.</text>
</comment>
<sequence>MKMEHYLSHTDYPICQVIQNGNGPVFVTTDTNGMIKVLPLKTAEEVVARERDRKVRTTLLMALPEDHLEKFHKMADAKEMWEAIKSIFEGLHKGYDRFQTLLSQLEIHGASVSHEGANQEFLRSLPSFWSQVTLIMRTKPGLDTISFDDLYNNLRVFERDVKGTTVSSSSNTQNVAFVSANNTSSTNDVSTAYSVSLPSVLKSQNMGSTSYTNEINDDDIKEMDLKWYVAMISMQIKKFHNRTGKKLQFDTRDPVGFDKTKVECFNCYKIRHFARDCRAKGNQDSRRRNGRYNGNKARDNGRRPAYQDDSKALVTIDGEDIDWSRHVEEDTQNYAIMAYSSSNSGSNNESVFMNKECDLEDTPVNNRYAEGMHDVPPPMTGNYMPSGHDVEIKYSKFTYGPKPTLVDESDAKTCENASSESDSSKETTTSMHAPEDNAPKIVCEPNVWTDAPITEEYESYSDDDSVSSISKNIELFQ</sequence>
<evidence type="ECO:0000259" key="2">
    <source>
        <dbReference type="SMART" id="SM00343"/>
    </source>
</evidence>
<protein>
    <recommendedName>
        <fullName evidence="2">CCHC-type domain-containing protein</fullName>
    </recommendedName>
</protein>
<proteinExistence type="predicted"/>
<feature type="region of interest" description="Disordered" evidence="1">
    <location>
        <begin position="278"/>
        <end position="309"/>
    </location>
</feature>
<feature type="compositionally biased region" description="Basic and acidic residues" evidence="1">
    <location>
        <begin position="278"/>
        <end position="287"/>
    </location>
</feature>
<evidence type="ECO:0000256" key="1">
    <source>
        <dbReference type="SAM" id="MobiDB-lite"/>
    </source>
</evidence>
<organism evidence="3">
    <name type="scientific">Tanacetum cinerariifolium</name>
    <name type="common">Dalmatian daisy</name>
    <name type="synonym">Chrysanthemum cinerariifolium</name>
    <dbReference type="NCBI Taxonomy" id="118510"/>
    <lineage>
        <taxon>Eukaryota</taxon>
        <taxon>Viridiplantae</taxon>
        <taxon>Streptophyta</taxon>
        <taxon>Embryophyta</taxon>
        <taxon>Tracheophyta</taxon>
        <taxon>Spermatophyta</taxon>
        <taxon>Magnoliopsida</taxon>
        <taxon>eudicotyledons</taxon>
        <taxon>Gunneridae</taxon>
        <taxon>Pentapetalae</taxon>
        <taxon>asterids</taxon>
        <taxon>campanulids</taxon>
        <taxon>Asterales</taxon>
        <taxon>Asteraceae</taxon>
        <taxon>Asteroideae</taxon>
        <taxon>Anthemideae</taxon>
        <taxon>Anthemidinae</taxon>
        <taxon>Tanacetum</taxon>
    </lineage>
</organism>
<name>A0A6L2JFT2_TANCI</name>
<dbReference type="EMBL" id="BKCJ010000742">
    <property type="protein sequence ID" value="GEU35883.1"/>
    <property type="molecule type" value="Genomic_DNA"/>
</dbReference>
<feature type="compositionally biased region" description="Low complexity" evidence="1">
    <location>
        <begin position="418"/>
        <end position="430"/>
    </location>
</feature>
<accession>A0A6L2JFT2</accession>
<evidence type="ECO:0000313" key="3">
    <source>
        <dbReference type="EMBL" id="GEU35883.1"/>
    </source>
</evidence>
<reference evidence="3" key="1">
    <citation type="journal article" date="2019" name="Sci. Rep.">
        <title>Draft genome of Tanacetum cinerariifolium, the natural source of mosquito coil.</title>
        <authorList>
            <person name="Yamashiro T."/>
            <person name="Shiraishi A."/>
            <person name="Satake H."/>
            <person name="Nakayama K."/>
        </authorList>
    </citation>
    <scope>NUCLEOTIDE SEQUENCE</scope>
</reference>
<gene>
    <name evidence="3" type="ORF">Tci_007861</name>
</gene>
<dbReference type="SMART" id="SM00343">
    <property type="entry name" value="ZnF_C2HC"/>
    <property type="match status" value="1"/>
</dbReference>
<feature type="domain" description="CCHC-type" evidence="2">
    <location>
        <begin position="263"/>
        <end position="279"/>
    </location>
</feature>